<evidence type="ECO:0000313" key="2">
    <source>
        <dbReference type="EMBL" id="KAF4105914.1"/>
    </source>
</evidence>
<sequence length="152" mass="17522">MSNSKRKLQSSNESRKKKNRKTSELTMNKPLTIVVSSCALFRQETGEIYPTGVAFPLVKALKMVNQRLTELKQPIEEQFKIVLIPTSSQDMDRLKSSIASYNLNVDIACEKKPLIEHLDEIKPVLYLSTNTECERRHQSRIWSSNYVPERLP</sequence>
<dbReference type="GO" id="GO:0000287">
    <property type="term" value="F:magnesium ion binding"/>
    <property type="evidence" value="ECO:0007669"/>
    <property type="project" value="InterPro"/>
</dbReference>
<dbReference type="AlphaFoldDB" id="A0A7J6CFQ2"/>
<dbReference type="PANTHER" id="PTHR31367">
    <property type="entry name" value="CYTOSOLIC 5'-NUCLEOTIDASE 1 FAMILY MEMBER"/>
    <property type="match status" value="1"/>
</dbReference>
<comment type="caution">
    <text evidence="2">The sequence shown here is derived from an EMBL/GenBank/DDBJ whole genome shotgun (WGS) entry which is preliminary data.</text>
</comment>
<evidence type="ECO:0000256" key="1">
    <source>
        <dbReference type="SAM" id="MobiDB-lite"/>
    </source>
</evidence>
<proteinExistence type="predicted"/>
<dbReference type="GO" id="GO:0000166">
    <property type="term" value="F:nucleotide binding"/>
    <property type="evidence" value="ECO:0007669"/>
    <property type="project" value="InterPro"/>
</dbReference>
<dbReference type="InterPro" id="IPR010394">
    <property type="entry name" value="5-nucleotidase"/>
</dbReference>
<dbReference type="GO" id="GO:0009117">
    <property type="term" value="P:nucleotide metabolic process"/>
    <property type="evidence" value="ECO:0007669"/>
    <property type="project" value="InterPro"/>
</dbReference>
<organism evidence="2 3">
    <name type="scientific">Onychostoma macrolepis</name>
    <dbReference type="NCBI Taxonomy" id="369639"/>
    <lineage>
        <taxon>Eukaryota</taxon>
        <taxon>Metazoa</taxon>
        <taxon>Chordata</taxon>
        <taxon>Craniata</taxon>
        <taxon>Vertebrata</taxon>
        <taxon>Euteleostomi</taxon>
        <taxon>Actinopterygii</taxon>
        <taxon>Neopterygii</taxon>
        <taxon>Teleostei</taxon>
        <taxon>Ostariophysi</taxon>
        <taxon>Cypriniformes</taxon>
        <taxon>Cyprinidae</taxon>
        <taxon>Acrossocheilinae</taxon>
        <taxon>Onychostoma</taxon>
    </lineage>
</organism>
<dbReference type="PANTHER" id="PTHR31367:SF5">
    <property type="entry name" value="CYTOSOLIC 5'-NUCLEOTIDASE 1A"/>
    <property type="match status" value="1"/>
</dbReference>
<dbReference type="Proteomes" id="UP000579812">
    <property type="component" value="Unassembled WGS sequence"/>
</dbReference>
<dbReference type="GO" id="GO:0005737">
    <property type="term" value="C:cytoplasm"/>
    <property type="evidence" value="ECO:0007669"/>
    <property type="project" value="InterPro"/>
</dbReference>
<name>A0A7J6CFQ2_9TELE</name>
<evidence type="ECO:0000313" key="3">
    <source>
        <dbReference type="Proteomes" id="UP000579812"/>
    </source>
</evidence>
<keyword evidence="3" id="KW-1185">Reference proteome</keyword>
<accession>A0A7J6CFQ2</accession>
<reference evidence="2 3" key="1">
    <citation type="submission" date="2020-04" db="EMBL/GenBank/DDBJ databases">
        <title>Chromosome-level genome assembly of a cyprinid fish Onychostoma macrolepis by integration of Nanopore Sequencing, Bionano and Hi-C technology.</title>
        <authorList>
            <person name="Wang D."/>
        </authorList>
    </citation>
    <scope>NUCLEOTIDE SEQUENCE [LARGE SCALE GENOMIC DNA]</scope>
    <source>
        <strain evidence="2">SWU-2019</strain>
        <tissue evidence="2">Muscle</tissue>
    </source>
</reference>
<dbReference type="GO" id="GO:0008253">
    <property type="term" value="F:5'-nucleotidase activity"/>
    <property type="evidence" value="ECO:0007669"/>
    <property type="project" value="InterPro"/>
</dbReference>
<protein>
    <submittedName>
        <fullName evidence="2">Uncharacterized protein</fullName>
    </submittedName>
</protein>
<feature type="region of interest" description="Disordered" evidence="1">
    <location>
        <begin position="1"/>
        <end position="23"/>
    </location>
</feature>
<dbReference type="EMBL" id="JAAMOB010000013">
    <property type="protein sequence ID" value="KAF4105914.1"/>
    <property type="molecule type" value="Genomic_DNA"/>
</dbReference>
<gene>
    <name evidence="2" type="ORF">G5714_013576</name>
</gene>
<dbReference type="Pfam" id="PF06189">
    <property type="entry name" value="5-nucleotidase"/>
    <property type="match status" value="1"/>
</dbReference>